<dbReference type="Gene3D" id="1.25.10.10">
    <property type="entry name" value="Leucine-rich Repeat Variant"/>
    <property type="match status" value="1"/>
</dbReference>
<evidence type="ECO:0000313" key="4">
    <source>
        <dbReference type="Proteomes" id="UP001221142"/>
    </source>
</evidence>
<dbReference type="InterPro" id="IPR016024">
    <property type="entry name" value="ARM-type_fold"/>
</dbReference>
<feature type="domain" description="Serine aminopeptidase S33" evidence="2">
    <location>
        <begin position="451"/>
        <end position="700"/>
    </location>
</feature>
<dbReference type="SUPFAM" id="SSF48371">
    <property type="entry name" value="ARM repeat"/>
    <property type="match status" value="1"/>
</dbReference>
<dbReference type="Gene3D" id="3.40.50.1820">
    <property type="entry name" value="alpha/beta hydrolase"/>
    <property type="match status" value="1"/>
</dbReference>
<comment type="caution">
    <text evidence="3">The sequence shown here is derived from an EMBL/GenBank/DDBJ whole genome shotgun (WGS) entry which is preliminary data.</text>
</comment>
<dbReference type="SUPFAM" id="SSF53474">
    <property type="entry name" value="alpha/beta-Hydrolases"/>
    <property type="match status" value="1"/>
</dbReference>
<dbReference type="InterPro" id="IPR029058">
    <property type="entry name" value="AB_hydrolase_fold"/>
</dbReference>
<dbReference type="PANTHER" id="PTHR11614">
    <property type="entry name" value="PHOSPHOLIPASE-RELATED"/>
    <property type="match status" value="1"/>
</dbReference>
<dbReference type="InterPro" id="IPR011989">
    <property type="entry name" value="ARM-like"/>
</dbReference>
<feature type="compositionally biased region" description="Basic and acidic residues" evidence="1">
    <location>
        <begin position="379"/>
        <end position="392"/>
    </location>
</feature>
<gene>
    <name evidence="3" type="ORF">FB45DRAFT_1032087</name>
</gene>
<dbReference type="GO" id="GO:0016787">
    <property type="term" value="F:hydrolase activity"/>
    <property type="evidence" value="ECO:0007669"/>
    <property type="project" value="UniProtKB-KW"/>
</dbReference>
<sequence length="785" mass="87356">MACLKLEKIEPPSSVFSPVSLVLDLSMLSFQRSGTEVRSSLYGWCPWLDSNPLPRGWPAMSLKLHSAAKPLRRLIHHKQALDYIAQNRHVPLSKVSLELYSSYLLCKHISFATQRTVLQHLGARAYRQHDAVAILRSPILGQIPELLGSPDRVLRTRTSLLVGGLLAHNFSMEVMSGIIGRIIPMLREANDPAIQKALVEISTHPDCAKAVDTTNAFDRIPELLESDDAEVRWKACAQIESLVRDRPIRSILPAIPLEKLFGLLRDESPEVVHESMTVLTRIAKHPDGAAAEVASPNFPIILELFESKIENMNRRVCWLADAVGKHDLILIPPQVRQILAEKIVNLLDEDDEDVRYAAMRALRTVFPYHPAGFPTIGKYKSDRRTGPSELRADAGPQPKPLFPTNHVVVTTMPLHSLADMTSDAYTESWLVGPHATRFYARTYPVPSSQGPPKALLVFVHGYTEHIGRYTEAHAKLAQRGIVVFAFDQRGFGKTALDEDNKSPDSSYGKTSSVNQLDDIQWALQHASKQFPALPIFLCGHSMGGGEVLNYAVQRDVSSLSGIIACSPLVLTSTARVAASRLSNHPADVDQYTVVPSASRDFYDAFSHDPVFNAMCTTDPLHKAQGTLRGISDMLDAGEDLLRENYKKWPKSLPVLFLHGTGDNITSCAATKELYDNMEGLVVDRAMITYPDGFHELVQEPPPRLLSNKLLCDQYSLEKRDRILQLTYFSPGFEYMCIVSCQLHWPLRLQSANGSGCPQQGGHFLHSHSHDWSMAKNWSNQNVSTV</sequence>
<dbReference type="InterPro" id="IPR051044">
    <property type="entry name" value="MAG_DAG_Lipase"/>
</dbReference>
<dbReference type="Proteomes" id="UP001221142">
    <property type="component" value="Unassembled WGS sequence"/>
</dbReference>
<dbReference type="AlphaFoldDB" id="A0AAD7FGD8"/>
<name>A0AAD7FGD8_9AGAR</name>
<organism evidence="3 4">
    <name type="scientific">Roridomyces roridus</name>
    <dbReference type="NCBI Taxonomy" id="1738132"/>
    <lineage>
        <taxon>Eukaryota</taxon>
        <taxon>Fungi</taxon>
        <taxon>Dikarya</taxon>
        <taxon>Basidiomycota</taxon>
        <taxon>Agaricomycotina</taxon>
        <taxon>Agaricomycetes</taxon>
        <taxon>Agaricomycetidae</taxon>
        <taxon>Agaricales</taxon>
        <taxon>Marasmiineae</taxon>
        <taxon>Mycenaceae</taxon>
        <taxon>Roridomyces</taxon>
    </lineage>
</organism>
<reference evidence="3" key="1">
    <citation type="submission" date="2023-03" db="EMBL/GenBank/DDBJ databases">
        <title>Massive genome expansion in bonnet fungi (Mycena s.s.) driven by repeated elements and novel gene families across ecological guilds.</title>
        <authorList>
            <consortium name="Lawrence Berkeley National Laboratory"/>
            <person name="Harder C.B."/>
            <person name="Miyauchi S."/>
            <person name="Viragh M."/>
            <person name="Kuo A."/>
            <person name="Thoen E."/>
            <person name="Andreopoulos B."/>
            <person name="Lu D."/>
            <person name="Skrede I."/>
            <person name="Drula E."/>
            <person name="Henrissat B."/>
            <person name="Morin E."/>
            <person name="Kohler A."/>
            <person name="Barry K."/>
            <person name="LaButti K."/>
            <person name="Morin E."/>
            <person name="Salamov A."/>
            <person name="Lipzen A."/>
            <person name="Mereny Z."/>
            <person name="Hegedus B."/>
            <person name="Baldrian P."/>
            <person name="Stursova M."/>
            <person name="Weitz H."/>
            <person name="Taylor A."/>
            <person name="Grigoriev I.V."/>
            <person name="Nagy L.G."/>
            <person name="Martin F."/>
            <person name="Kauserud H."/>
        </authorList>
    </citation>
    <scope>NUCLEOTIDE SEQUENCE</scope>
    <source>
        <strain evidence="3">9284</strain>
    </source>
</reference>
<evidence type="ECO:0000259" key="2">
    <source>
        <dbReference type="Pfam" id="PF12146"/>
    </source>
</evidence>
<protein>
    <submittedName>
        <fullName evidence="3">Alpha/Beta hydrolase protein</fullName>
    </submittedName>
</protein>
<keyword evidence="3" id="KW-0378">Hydrolase</keyword>
<proteinExistence type="predicted"/>
<evidence type="ECO:0000313" key="3">
    <source>
        <dbReference type="EMBL" id="KAJ7622420.1"/>
    </source>
</evidence>
<dbReference type="InterPro" id="IPR022742">
    <property type="entry name" value="Hydrolase_4"/>
</dbReference>
<evidence type="ECO:0000256" key="1">
    <source>
        <dbReference type="SAM" id="MobiDB-lite"/>
    </source>
</evidence>
<keyword evidence="4" id="KW-1185">Reference proteome</keyword>
<dbReference type="EMBL" id="JARKIF010000015">
    <property type="protein sequence ID" value="KAJ7622420.1"/>
    <property type="molecule type" value="Genomic_DNA"/>
</dbReference>
<dbReference type="Pfam" id="PF12146">
    <property type="entry name" value="Hydrolase_4"/>
    <property type="match status" value="1"/>
</dbReference>
<feature type="region of interest" description="Disordered" evidence="1">
    <location>
        <begin position="377"/>
        <end position="397"/>
    </location>
</feature>
<accession>A0AAD7FGD8</accession>